<dbReference type="Pfam" id="PF02257">
    <property type="entry name" value="RFX_DNA_binding"/>
    <property type="match status" value="1"/>
</dbReference>
<dbReference type="GO" id="GO:0000978">
    <property type="term" value="F:RNA polymerase II cis-regulatory region sequence-specific DNA binding"/>
    <property type="evidence" value="ECO:0007669"/>
    <property type="project" value="TreeGrafter"/>
</dbReference>
<dbReference type="InterPro" id="IPR039779">
    <property type="entry name" value="RFX-like"/>
</dbReference>
<organism evidence="8 9">
    <name type="scientific">Mus spicilegus</name>
    <name type="common">Mound-building mouse</name>
    <dbReference type="NCBI Taxonomy" id="10103"/>
    <lineage>
        <taxon>Eukaryota</taxon>
        <taxon>Metazoa</taxon>
        <taxon>Chordata</taxon>
        <taxon>Craniata</taxon>
        <taxon>Vertebrata</taxon>
        <taxon>Euteleostomi</taxon>
        <taxon>Mammalia</taxon>
        <taxon>Eutheria</taxon>
        <taxon>Euarchontoglires</taxon>
        <taxon>Glires</taxon>
        <taxon>Rodentia</taxon>
        <taxon>Myomorpha</taxon>
        <taxon>Muroidea</taxon>
        <taxon>Muridae</taxon>
        <taxon>Murinae</taxon>
        <taxon>Mus</taxon>
        <taxon>Mus</taxon>
    </lineage>
</organism>
<dbReference type="GO" id="GO:0005634">
    <property type="term" value="C:nucleus"/>
    <property type="evidence" value="ECO:0007669"/>
    <property type="project" value="UniProtKB-SubCell"/>
</dbReference>
<feature type="region of interest" description="Disordered" evidence="6">
    <location>
        <begin position="105"/>
        <end position="126"/>
    </location>
</feature>
<sequence>MATQSYVTELQAAPQASQPPQAPPQALPQPPPPAAPQPPAAATPQPQYVTELQSPQPQTQPPGSQKQYVAELPAAPAPSQPATPAPSPVAQQYIVVTVSEGAMRASETVSEASPSSTASQTGVPTQVVQQVQGTQQRLLVQASVQAKPGHVSPLQLTNIQVPQQAIPTQHLVVQSPAPGTKSGQVSLTVHSAQQVHSAPERSPVQANNSTSKTAGTPAATVQQLQVHSVQQSVPVTQERSVVQATPQTKAGPVQQLTVQGLQPVHVAQEVQQLPQVPVPHVYSSQVQYVEGGDASYTASAIRSSTYQYPETPIYTQTAGTSYYEASGTAAQVSTPATSQTVASSGSVPMYVSGSPIVASSSSSEAGASNSSVGAGGNGGGGSSGGGSGGSSGSGAGTYVIQGGYMLGNASQSYSHTTRASPATVQWLLDNYETAEGVSLPRSTLYCHYLLHCQEQKLEPVNAASFGKLIRSVFMGLRTRRLGTRGNSKYHYYGLRIKASSPLLRLMEDQQHMAMRGQPFSQKQRLKPIQKMEGVANGVAVGQQSTGLSDISAQVQQYQQFLDASRSLPDFAELDLQGKVLPEGVGPGDIKAFQVLYREHCEAIVDVMVNLQFTLVETLWKTFWRYNLSQPSEAPPLAVHDEAEKRLPRASLVLLSKFQPVLQWTKHCDNVLYQGLVEILIPDVLRPIPSALTQAIRNFAKSLESWLTHAMVNIPEEMLRVKVAAAGAFAQTLRRYTSLNHLAQAARAVLQNTAQINQMLSDLNRVDFANVQEQASWVCRCEDRVVQRLEQDFKVTLQQQNSLEQWAAWLDGVVSQVLKPYQGSSGFPKAAKLFLLKWSFYSSMVIRDLTLRSAASFGSFHLIRLLYDEYMYYLIEHRVAQAKGETPIAVMGEFANLATSLNPLDPDKDEEEEEEEESEDELPQDISLAAGSESPALGPEALEPPAKLARTDTRGLFVQALPSS</sequence>
<dbReference type="Ensembl" id="ENSMSIT00000019046.1">
    <property type="protein sequence ID" value="ENSMSIP00000014984.1"/>
    <property type="gene ID" value="ENSMSIG00000012789.1"/>
</dbReference>
<feature type="compositionally biased region" description="Pro residues" evidence="6">
    <location>
        <begin position="75"/>
        <end position="87"/>
    </location>
</feature>
<dbReference type="PANTHER" id="PTHR12619:SF23">
    <property type="entry name" value="MHC CLASS II REGULATORY FACTOR RFX1"/>
    <property type="match status" value="1"/>
</dbReference>
<feature type="region of interest" description="Disordered" evidence="6">
    <location>
        <begin position="174"/>
        <end position="218"/>
    </location>
</feature>
<feature type="compositionally biased region" description="Pro residues" evidence="6">
    <location>
        <begin position="20"/>
        <end position="41"/>
    </location>
</feature>
<keyword evidence="9" id="KW-1185">Reference proteome</keyword>
<reference evidence="8" key="1">
    <citation type="submission" date="2025-08" db="UniProtKB">
        <authorList>
            <consortium name="Ensembl"/>
        </authorList>
    </citation>
    <scope>IDENTIFICATION</scope>
</reference>
<evidence type="ECO:0000313" key="9">
    <source>
        <dbReference type="Proteomes" id="UP000694415"/>
    </source>
</evidence>
<evidence type="ECO:0000256" key="4">
    <source>
        <dbReference type="ARBA" id="ARBA00023163"/>
    </source>
</evidence>
<dbReference type="Gene3D" id="1.10.10.10">
    <property type="entry name" value="Winged helix-like DNA-binding domain superfamily/Winged helix DNA-binding domain"/>
    <property type="match status" value="1"/>
</dbReference>
<feature type="compositionally biased region" description="Polar residues" evidence="6">
    <location>
        <begin position="107"/>
        <end position="119"/>
    </location>
</feature>
<keyword evidence="2" id="KW-0805">Transcription regulation</keyword>
<dbReference type="InterPro" id="IPR007668">
    <property type="entry name" value="RFX1_trans_act"/>
</dbReference>
<feature type="region of interest" description="Disordered" evidence="6">
    <location>
        <begin position="899"/>
        <end position="948"/>
    </location>
</feature>
<dbReference type="InterPro" id="IPR036388">
    <property type="entry name" value="WH-like_DNA-bd_sf"/>
</dbReference>
<feature type="region of interest" description="Disordered" evidence="6">
    <location>
        <begin position="361"/>
        <end position="392"/>
    </location>
</feature>
<feature type="compositionally biased region" description="Acidic residues" evidence="6">
    <location>
        <begin position="906"/>
        <end position="922"/>
    </location>
</feature>
<feature type="region of interest" description="Disordered" evidence="6">
    <location>
        <begin position="1"/>
        <end position="88"/>
    </location>
</feature>
<dbReference type="PROSITE" id="PS51526">
    <property type="entry name" value="RFX_DBD"/>
    <property type="match status" value="1"/>
</dbReference>
<keyword evidence="3" id="KW-0238">DNA-binding</keyword>
<evidence type="ECO:0000256" key="2">
    <source>
        <dbReference type="ARBA" id="ARBA00023015"/>
    </source>
</evidence>
<name>A0A8C6H3R3_MUSSI</name>
<dbReference type="InterPro" id="IPR057321">
    <property type="entry name" value="RFX1-4/6/8-like_BCD"/>
</dbReference>
<proteinExistence type="predicted"/>
<feature type="compositionally biased region" description="Polar residues" evidence="6">
    <location>
        <begin position="204"/>
        <end position="214"/>
    </location>
</feature>
<dbReference type="FunFam" id="1.10.10.10:FF:000017">
    <property type="entry name" value="transcription factor RFX3 isoform X1"/>
    <property type="match status" value="1"/>
</dbReference>
<dbReference type="GO" id="GO:0000981">
    <property type="term" value="F:DNA-binding transcription factor activity, RNA polymerase II-specific"/>
    <property type="evidence" value="ECO:0007669"/>
    <property type="project" value="TreeGrafter"/>
</dbReference>
<feature type="compositionally biased region" description="Polar residues" evidence="6">
    <location>
        <begin position="181"/>
        <end position="196"/>
    </location>
</feature>
<dbReference type="PANTHER" id="PTHR12619">
    <property type="entry name" value="RFX TRANSCRIPTION FACTOR FAMILY"/>
    <property type="match status" value="1"/>
</dbReference>
<dbReference type="SMR" id="A0A8C6H3R3"/>
<comment type="subcellular location">
    <subcellularLocation>
        <location evidence="1">Nucleus</location>
    </subcellularLocation>
</comment>
<dbReference type="GeneTree" id="ENSGT01050000244879"/>
<evidence type="ECO:0000313" key="8">
    <source>
        <dbReference type="Ensembl" id="ENSMSIP00000014984.1"/>
    </source>
</evidence>
<evidence type="ECO:0000259" key="7">
    <source>
        <dbReference type="PROSITE" id="PS51526"/>
    </source>
</evidence>
<keyword evidence="4" id="KW-0804">Transcription</keyword>
<feature type="compositionally biased region" description="Low complexity" evidence="6">
    <location>
        <begin position="361"/>
        <end position="372"/>
    </location>
</feature>
<feature type="domain" description="RFX-type winged-helix" evidence="7">
    <location>
        <begin position="423"/>
        <end position="498"/>
    </location>
</feature>
<feature type="compositionally biased region" description="Gly residues" evidence="6">
    <location>
        <begin position="373"/>
        <end position="392"/>
    </location>
</feature>
<accession>A0A8C6H3R3</accession>
<dbReference type="InterPro" id="IPR036390">
    <property type="entry name" value="WH_DNA-bd_sf"/>
</dbReference>
<evidence type="ECO:0000256" key="3">
    <source>
        <dbReference type="ARBA" id="ARBA00023125"/>
    </source>
</evidence>
<dbReference type="Pfam" id="PF25340">
    <property type="entry name" value="BCD_RFX"/>
    <property type="match status" value="1"/>
</dbReference>
<dbReference type="Pfam" id="PF04589">
    <property type="entry name" value="RFX1_trans_act"/>
    <property type="match status" value="1"/>
</dbReference>
<feature type="compositionally biased region" description="Low complexity" evidence="6">
    <location>
        <begin position="932"/>
        <end position="947"/>
    </location>
</feature>
<evidence type="ECO:0000256" key="1">
    <source>
        <dbReference type="ARBA" id="ARBA00004123"/>
    </source>
</evidence>
<evidence type="ECO:0000256" key="5">
    <source>
        <dbReference type="ARBA" id="ARBA00023242"/>
    </source>
</evidence>
<protein>
    <submittedName>
        <fullName evidence="8">Regulatory factor X, 1 (influences HLA class II expression)</fullName>
    </submittedName>
</protein>
<feature type="compositionally biased region" description="Low complexity" evidence="6">
    <location>
        <begin position="42"/>
        <end position="67"/>
    </location>
</feature>
<reference evidence="8" key="2">
    <citation type="submission" date="2025-09" db="UniProtKB">
        <authorList>
            <consortium name="Ensembl"/>
        </authorList>
    </citation>
    <scope>IDENTIFICATION</scope>
</reference>
<dbReference type="InterPro" id="IPR003150">
    <property type="entry name" value="DNA-bd_RFX"/>
</dbReference>
<dbReference type="AlphaFoldDB" id="A0A8C6H3R3"/>
<dbReference type="SUPFAM" id="SSF46785">
    <property type="entry name" value="Winged helix' DNA-binding domain"/>
    <property type="match status" value="1"/>
</dbReference>
<evidence type="ECO:0000256" key="6">
    <source>
        <dbReference type="SAM" id="MobiDB-lite"/>
    </source>
</evidence>
<dbReference type="Proteomes" id="UP000694415">
    <property type="component" value="Unplaced"/>
</dbReference>
<keyword evidence="5" id="KW-0539">Nucleus</keyword>